<dbReference type="EMBL" id="AP014957">
    <property type="protein sequence ID" value="BAS73012.1"/>
    <property type="molecule type" value="Genomic_DNA"/>
</dbReference>
<evidence type="ECO:0000256" key="1">
    <source>
        <dbReference type="SAM" id="MobiDB-lite"/>
    </source>
</evidence>
<dbReference type="AlphaFoldDB" id="A0A0P0V4V7"/>
<keyword evidence="3" id="KW-1185">Reference proteome</keyword>
<feature type="compositionally biased region" description="Pro residues" evidence="1">
    <location>
        <begin position="1"/>
        <end position="15"/>
    </location>
</feature>
<gene>
    <name evidence="2" type="ordered locus">Os01g0599550</name>
    <name evidence="2" type="ORF">OSNPB_010599550</name>
</gene>
<accession>A0A0P0V4V7</accession>
<organism evidence="2 3">
    <name type="scientific">Oryza sativa subsp. japonica</name>
    <name type="common">Rice</name>
    <dbReference type="NCBI Taxonomy" id="39947"/>
    <lineage>
        <taxon>Eukaryota</taxon>
        <taxon>Viridiplantae</taxon>
        <taxon>Streptophyta</taxon>
        <taxon>Embryophyta</taxon>
        <taxon>Tracheophyta</taxon>
        <taxon>Spermatophyta</taxon>
        <taxon>Magnoliopsida</taxon>
        <taxon>Liliopsida</taxon>
        <taxon>Poales</taxon>
        <taxon>Poaceae</taxon>
        <taxon>BOP clade</taxon>
        <taxon>Oryzoideae</taxon>
        <taxon>Oryzeae</taxon>
        <taxon>Oryzinae</taxon>
        <taxon>Oryza</taxon>
        <taxon>Oryza sativa</taxon>
    </lineage>
</organism>
<dbReference type="Proteomes" id="UP000059680">
    <property type="component" value="Chromosome 1"/>
</dbReference>
<dbReference type="Gramene" id="Os01t0599550-00">
    <property type="protein sequence ID" value="Os01t0599550-00"/>
    <property type="gene ID" value="Os01g0599550"/>
</dbReference>
<evidence type="ECO:0000313" key="3">
    <source>
        <dbReference type="Proteomes" id="UP000059680"/>
    </source>
</evidence>
<reference evidence="2 3" key="2">
    <citation type="journal article" date="2013" name="Plant Cell Physiol.">
        <title>Rice Annotation Project Database (RAP-DB): an integrative and interactive database for rice genomics.</title>
        <authorList>
            <person name="Sakai H."/>
            <person name="Lee S.S."/>
            <person name="Tanaka T."/>
            <person name="Numa H."/>
            <person name="Kim J."/>
            <person name="Kawahara Y."/>
            <person name="Wakimoto H."/>
            <person name="Yang C.C."/>
            <person name="Iwamoto M."/>
            <person name="Abe T."/>
            <person name="Yamada Y."/>
            <person name="Muto A."/>
            <person name="Inokuchi H."/>
            <person name="Ikemura T."/>
            <person name="Matsumoto T."/>
            <person name="Sasaki T."/>
            <person name="Itoh T."/>
        </authorList>
    </citation>
    <scope>NUCLEOTIDE SEQUENCE [LARGE SCALE GENOMIC DNA]</scope>
    <source>
        <strain evidence="3">cv. Nipponbare</strain>
    </source>
</reference>
<name>A0A0P0V4V7_ORYSJ</name>
<sequence length="77" mass="8109">SQRNPPPALSLPRIPPLSTVPRRNTLRPHVANPSRNHSSSGRRHLAPEAPLRPHAADPSPLGHRCAASPVAPSGTAV</sequence>
<reference evidence="2 3" key="3">
    <citation type="journal article" date="2013" name="Rice">
        <title>Improvement of the Oryza sativa Nipponbare reference genome using next generation sequence and optical map data.</title>
        <authorList>
            <person name="Kawahara Y."/>
            <person name="de la Bastide M."/>
            <person name="Hamilton J.P."/>
            <person name="Kanamori H."/>
            <person name="McCombie W.R."/>
            <person name="Ouyang S."/>
            <person name="Schwartz D.C."/>
            <person name="Tanaka T."/>
            <person name="Wu J."/>
            <person name="Zhou S."/>
            <person name="Childs K.L."/>
            <person name="Davidson R.M."/>
            <person name="Lin H."/>
            <person name="Quesada-Ocampo L."/>
            <person name="Vaillancourt B."/>
            <person name="Sakai H."/>
            <person name="Lee S.S."/>
            <person name="Kim J."/>
            <person name="Numa H."/>
            <person name="Itoh T."/>
            <person name="Buell C.R."/>
            <person name="Matsumoto T."/>
        </authorList>
    </citation>
    <scope>NUCLEOTIDE SEQUENCE [LARGE SCALE GENOMIC DNA]</scope>
    <source>
        <strain evidence="3">cv. Nipponbare</strain>
    </source>
</reference>
<evidence type="ECO:0000313" key="2">
    <source>
        <dbReference type="EMBL" id="BAS73012.1"/>
    </source>
</evidence>
<protein>
    <submittedName>
        <fullName evidence="2">Os01g0599550 protein</fullName>
    </submittedName>
</protein>
<dbReference type="PaxDb" id="39947-A0A0P0V4V7"/>
<feature type="non-terminal residue" evidence="2">
    <location>
        <position position="1"/>
    </location>
</feature>
<dbReference type="InParanoid" id="A0A0P0V4V7"/>
<feature type="region of interest" description="Disordered" evidence="1">
    <location>
        <begin position="1"/>
        <end position="77"/>
    </location>
</feature>
<proteinExistence type="predicted"/>
<reference evidence="3" key="1">
    <citation type="journal article" date="2005" name="Nature">
        <title>The map-based sequence of the rice genome.</title>
        <authorList>
            <consortium name="International rice genome sequencing project (IRGSP)"/>
            <person name="Matsumoto T."/>
            <person name="Wu J."/>
            <person name="Kanamori H."/>
            <person name="Katayose Y."/>
            <person name="Fujisawa M."/>
            <person name="Namiki N."/>
            <person name="Mizuno H."/>
            <person name="Yamamoto K."/>
            <person name="Antonio B.A."/>
            <person name="Baba T."/>
            <person name="Sakata K."/>
            <person name="Nagamura Y."/>
            <person name="Aoki H."/>
            <person name="Arikawa K."/>
            <person name="Arita K."/>
            <person name="Bito T."/>
            <person name="Chiden Y."/>
            <person name="Fujitsuka N."/>
            <person name="Fukunaka R."/>
            <person name="Hamada M."/>
            <person name="Harada C."/>
            <person name="Hayashi A."/>
            <person name="Hijishita S."/>
            <person name="Honda M."/>
            <person name="Hosokawa S."/>
            <person name="Ichikawa Y."/>
            <person name="Idonuma A."/>
            <person name="Iijima M."/>
            <person name="Ikeda M."/>
            <person name="Ikeno M."/>
            <person name="Ito K."/>
            <person name="Ito S."/>
            <person name="Ito T."/>
            <person name="Ito Y."/>
            <person name="Ito Y."/>
            <person name="Iwabuchi A."/>
            <person name="Kamiya K."/>
            <person name="Karasawa W."/>
            <person name="Kurita K."/>
            <person name="Katagiri S."/>
            <person name="Kikuta A."/>
            <person name="Kobayashi H."/>
            <person name="Kobayashi N."/>
            <person name="Machita K."/>
            <person name="Maehara T."/>
            <person name="Masukawa M."/>
            <person name="Mizubayashi T."/>
            <person name="Mukai Y."/>
            <person name="Nagasaki H."/>
            <person name="Nagata Y."/>
            <person name="Naito S."/>
            <person name="Nakashima M."/>
            <person name="Nakama Y."/>
            <person name="Nakamichi Y."/>
            <person name="Nakamura M."/>
            <person name="Meguro A."/>
            <person name="Negishi M."/>
            <person name="Ohta I."/>
            <person name="Ohta T."/>
            <person name="Okamoto M."/>
            <person name="Ono N."/>
            <person name="Saji S."/>
            <person name="Sakaguchi M."/>
            <person name="Sakai K."/>
            <person name="Shibata M."/>
            <person name="Shimokawa T."/>
            <person name="Song J."/>
            <person name="Takazaki Y."/>
            <person name="Terasawa K."/>
            <person name="Tsugane M."/>
            <person name="Tsuji K."/>
            <person name="Ueda S."/>
            <person name="Waki K."/>
            <person name="Yamagata H."/>
            <person name="Yamamoto M."/>
            <person name="Yamamoto S."/>
            <person name="Yamane H."/>
            <person name="Yoshiki S."/>
            <person name="Yoshihara R."/>
            <person name="Yukawa K."/>
            <person name="Zhong H."/>
            <person name="Yano M."/>
            <person name="Yuan Q."/>
            <person name="Ouyang S."/>
            <person name="Liu J."/>
            <person name="Jones K.M."/>
            <person name="Gansberger K."/>
            <person name="Moffat K."/>
            <person name="Hill J."/>
            <person name="Bera J."/>
            <person name="Fadrosh D."/>
            <person name="Jin S."/>
            <person name="Johri S."/>
            <person name="Kim M."/>
            <person name="Overton L."/>
            <person name="Reardon M."/>
            <person name="Tsitrin T."/>
            <person name="Vuong H."/>
            <person name="Weaver B."/>
            <person name="Ciecko A."/>
            <person name="Tallon L."/>
            <person name="Jackson J."/>
            <person name="Pai G."/>
            <person name="Aken S.V."/>
            <person name="Utterback T."/>
            <person name="Reidmuller S."/>
            <person name="Feldblyum T."/>
            <person name="Hsiao J."/>
            <person name="Zismann V."/>
            <person name="Iobst S."/>
            <person name="de Vazeille A.R."/>
            <person name="Buell C.R."/>
            <person name="Ying K."/>
            <person name="Li Y."/>
            <person name="Lu T."/>
            <person name="Huang Y."/>
            <person name="Zhao Q."/>
            <person name="Feng Q."/>
            <person name="Zhang L."/>
            <person name="Zhu J."/>
            <person name="Weng Q."/>
            <person name="Mu J."/>
            <person name="Lu Y."/>
            <person name="Fan D."/>
            <person name="Liu Y."/>
            <person name="Guan J."/>
            <person name="Zhang Y."/>
            <person name="Yu S."/>
            <person name="Liu X."/>
            <person name="Zhang Y."/>
            <person name="Hong G."/>
            <person name="Han B."/>
            <person name="Choisne N."/>
            <person name="Demange N."/>
            <person name="Orjeda G."/>
            <person name="Samain S."/>
            <person name="Cattolico L."/>
            <person name="Pelletier E."/>
            <person name="Couloux A."/>
            <person name="Segurens B."/>
            <person name="Wincker P."/>
            <person name="D'Hont A."/>
            <person name="Scarpelli C."/>
            <person name="Weissenbach J."/>
            <person name="Salanoubat M."/>
            <person name="Quetier F."/>
            <person name="Yu Y."/>
            <person name="Kim H.R."/>
            <person name="Rambo T."/>
            <person name="Currie J."/>
            <person name="Collura K."/>
            <person name="Luo M."/>
            <person name="Yang T."/>
            <person name="Ammiraju J.S.S."/>
            <person name="Engler F."/>
            <person name="Soderlund C."/>
            <person name="Wing R.A."/>
            <person name="Palmer L.E."/>
            <person name="de la Bastide M."/>
            <person name="Spiegel L."/>
            <person name="Nascimento L."/>
            <person name="Zutavern T."/>
            <person name="O'Shaughnessy A."/>
            <person name="Dike S."/>
            <person name="Dedhia N."/>
            <person name="Preston R."/>
            <person name="Balija V."/>
            <person name="McCombie W.R."/>
            <person name="Chow T."/>
            <person name="Chen H."/>
            <person name="Chung M."/>
            <person name="Chen C."/>
            <person name="Shaw J."/>
            <person name="Wu H."/>
            <person name="Hsiao K."/>
            <person name="Chao Y."/>
            <person name="Chu M."/>
            <person name="Cheng C."/>
            <person name="Hour A."/>
            <person name="Lee P."/>
            <person name="Lin S."/>
            <person name="Lin Y."/>
            <person name="Liou J."/>
            <person name="Liu S."/>
            <person name="Hsing Y."/>
            <person name="Raghuvanshi S."/>
            <person name="Mohanty A."/>
            <person name="Bharti A.K."/>
            <person name="Gaur A."/>
            <person name="Gupta V."/>
            <person name="Kumar D."/>
            <person name="Ravi V."/>
            <person name="Vij S."/>
            <person name="Kapur A."/>
            <person name="Khurana P."/>
            <person name="Khurana P."/>
            <person name="Khurana J.P."/>
            <person name="Tyagi A.K."/>
            <person name="Gaikwad K."/>
            <person name="Singh A."/>
            <person name="Dalal V."/>
            <person name="Srivastava S."/>
            <person name="Dixit A."/>
            <person name="Pal A.K."/>
            <person name="Ghazi I.A."/>
            <person name="Yadav M."/>
            <person name="Pandit A."/>
            <person name="Bhargava A."/>
            <person name="Sureshbabu K."/>
            <person name="Batra K."/>
            <person name="Sharma T.R."/>
            <person name="Mohapatra T."/>
            <person name="Singh N.K."/>
            <person name="Messing J."/>
            <person name="Nelson A.B."/>
            <person name="Fuks G."/>
            <person name="Kavchok S."/>
            <person name="Keizer G."/>
            <person name="Linton E."/>
            <person name="Llaca V."/>
            <person name="Song R."/>
            <person name="Tanyolac B."/>
            <person name="Young S."/>
            <person name="Ho-Il K."/>
            <person name="Hahn J.H."/>
            <person name="Sangsakoo G."/>
            <person name="Vanavichit A."/>
            <person name="de Mattos Luiz.A.T."/>
            <person name="Zimmer P.D."/>
            <person name="Malone G."/>
            <person name="Dellagostin O."/>
            <person name="de Oliveira A.C."/>
            <person name="Bevan M."/>
            <person name="Bancroft I."/>
            <person name="Minx P."/>
            <person name="Cordum H."/>
            <person name="Wilson R."/>
            <person name="Cheng Z."/>
            <person name="Jin W."/>
            <person name="Jiang J."/>
            <person name="Leong S.A."/>
            <person name="Iwama H."/>
            <person name="Gojobori T."/>
            <person name="Itoh T."/>
            <person name="Niimura Y."/>
            <person name="Fujii Y."/>
            <person name="Habara T."/>
            <person name="Sakai H."/>
            <person name="Sato Y."/>
            <person name="Wilson G."/>
            <person name="Kumar K."/>
            <person name="McCouch S."/>
            <person name="Juretic N."/>
            <person name="Hoen D."/>
            <person name="Wright S."/>
            <person name="Bruskiewich R."/>
            <person name="Bureau T."/>
            <person name="Miyao A."/>
            <person name="Hirochika H."/>
            <person name="Nishikawa T."/>
            <person name="Kadowaki K."/>
            <person name="Sugiura M."/>
            <person name="Burr B."/>
            <person name="Sasaki T."/>
        </authorList>
    </citation>
    <scope>NUCLEOTIDE SEQUENCE [LARGE SCALE GENOMIC DNA]</scope>
    <source>
        <strain evidence="3">cv. Nipponbare</strain>
    </source>
</reference>